<sequence>MNKNYDHLEVEKGIEQKWKDKKYFMTHDEKSKPFSILLPPPNVTGKLHLGHALDVYIPDTIIRYKKLKGYDVMWIPGMDHAGIATQSKVEDVLYKSTGQTRHDLGREKFLEKIWEWKEEYASLFRKQWAKVGLALDYSKERFTLDDEANKAVQKVFIDLYNKGYIYKDVKAVSWDVKLQTAISNIEVNNEPTTQLMYYIKYKVQETNEDLIVATVRTETLLSDVAIVYNPKDKKYLKYKGMHVIHPLTKKVLPIIADEYVDPNFGTGLMKLSAHAEADIDIIKKLGLEINESISKDGLINWPNSEFHGLERFEARKKIGEFLKEKNLLEKIEEVTSNVSISDRSKTPVEILVLPQWFVKMDDFKQHILNDMRSKESVKFYPKRLKLTMKQWMDKLHDWNISRQLWWGHRIPAWYKDNEIKVQIESPGEGWKQDDDVLDTWFSSGIAPFVFMGWPKKTSMLKRYYPTSLLVTGYDIIFFWVARMYFFGIEFMKEAPFKELLFHGLIRDSKGVKMSKSFNNGVDPMDLIDQYGSDSLRWFLLTNTSPGMDIRFSTEKVETAWRLNNKLWNVANFINEMPNYNVNTKKTPYDYWILDKLSNLSKQITKLMKKYEFAVIGSEIYKFLFNDLSSWYIEFLKTTQNKKGALDVLKKTLIVLHPFLPFITDRIFKDVFGEELLENKMPKLMSYKNTNKIDEIINIITEIRKYREDMKISKKIEIEYFYTGNIDEELINIIKRMSNSAISKNNDFLISLNTESLFIKQSDELREQNKKELLQKIEQIKFEISRAQKILSNERFIQSAPANKVQEERDKLEKYTKDLEKYTEELKWKY</sequence>
<keyword evidence="8 11" id="KW-0175">Coiled coil</keyword>
<dbReference type="Gene3D" id="3.40.50.620">
    <property type="entry name" value="HUPs"/>
    <property type="match status" value="2"/>
</dbReference>
<dbReference type="InterPro" id="IPR014729">
    <property type="entry name" value="Rossmann-like_a/b/a_fold"/>
</dbReference>
<dbReference type="CDD" id="cd07962">
    <property type="entry name" value="Anticodon_Ia_Val"/>
    <property type="match status" value="1"/>
</dbReference>
<feature type="short sequence motif" description="'HIGH' region" evidence="11">
    <location>
        <begin position="41"/>
        <end position="51"/>
    </location>
</feature>
<dbReference type="EC" id="6.1.1.9" evidence="11"/>
<dbReference type="FunFam" id="3.40.50.620:FF:000032">
    <property type="entry name" value="Valine--tRNA ligase"/>
    <property type="match status" value="1"/>
</dbReference>
<organism evidence="15 16">
    <name type="scientific">Mycoplasmopsis canis</name>
    <dbReference type="NCBI Taxonomy" id="29555"/>
    <lineage>
        <taxon>Bacteria</taxon>
        <taxon>Bacillati</taxon>
        <taxon>Mycoplasmatota</taxon>
        <taxon>Mycoplasmoidales</taxon>
        <taxon>Metamycoplasmataceae</taxon>
        <taxon>Mycoplasmopsis</taxon>
    </lineage>
</organism>
<feature type="coiled-coil region" evidence="11">
    <location>
        <begin position="769"/>
        <end position="824"/>
    </location>
</feature>
<dbReference type="InterPro" id="IPR010978">
    <property type="entry name" value="tRNA-bd_arm"/>
</dbReference>
<dbReference type="GO" id="GO:0006438">
    <property type="term" value="P:valyl-tRNA aminoacylation"/>
    <property type="evidence" value="ECO:0007669"/>
    <property type="project" value="UniProtKB-UniRule"/>
</dbReference>
<feature type="short sequence motif" description="'KMSKS' region" evidence="11">
    <location>
        <begin position="512"/>
        <end position="516"/>
    </location>
</feature>
<dbReference type="InterPro" id="IPR013155">
    <property type="entry name" value="M/V/L/I-tRNA-synth_anticd-bd"/>
</dbReference>
<reference evidence="15 16" key="1">
    <citation type="submission" date="2019-01" db="EMBL/GenBank/DDBJ databases">
        <authorList>
            <consortium name="Pathogen Informatics"/>
        </authorList>
    </citation>
    <scope>NUCLEOTIDE SEQUENCE [LARGE SCALE GENOMIC DNA]</scope>
    <source>
        <strain evidence="15 16">NCTC10146</strain>
    </source>
</reference>
<dbReference type="InterPro" id="IPR033705">
    <property type="entry name" value="Anticodon_Ia_Val"/>
</dbReference>
<keyword evidence="7 11" id="KW-0648">Protein biosynthesis</keyword>
<feature type="domain" description="Methionyl/Valyl/Leucyl/Isoleucyl-tRNA synthetase anticodon-binding" evidence="13">
    <location>
        <begin position="589"/>
        <end position="718"/>
    </location>
</feature>
<dbReference type="CDD" id="cd00817">
    <property type="entry name" value="ValRS_core"/>
    <property type="match status" value="1"/>
</dbReference>
<dbReference type="GO" id="GO:0004832">
    <property type="term" value="F:valine-tRNA ligase activity"/>
    <property type="evidence" value="ECO:0007669"/>
    <property type="project" value="UniProtKB-UniRule"/>
</dbReference>
<dbReference type="EMBL" id="LR215010">
    <property type="protein sequence ID" value="VEU68823.1"/>
    <property type="molecule type" value="Genomic_DNA"/>
</dbReference>
<dbReference type="GO" id="GO:0005829">
    <property type="term" value="C:cytosol"/>
    <property type="evidence" value="ECO:0007669"/>
    <property type="project" value="TreeGrafter"/>
</dbReference>
<keyword evidence="4 11" id="KW-0436">Ligase</keyword>
<gene>
    <name evidence="15" type="primary">valS_1</name>
    <name evidence="11" type="synonym">valS</name>
    <name evidence="15" type="ORF">NCTC10146_00280</name>
</gene>
<comment type="subunit">
    <text evidence="2 11">Monomer.</text>
</comment>
<dbReference type="InterPro" id="IPR009008">
    <property type="entry name" value="Val/Leu/Ile-tRNA-synth_edit"/>
</dbReference>
<evidence type="ECO:0000313" key="16">
    <source>
        <dbReference type="Proteomes" id="UP000290495"/>
    </source>
</evidence>
<dbReference type="PRINTS" id="PR00986">
    <property type="entry name" value="TRNASYNTHVAL"/>
</dbReference>
<comment type="domain">
    <text evidence="11">The C-terminal coiled-coil domain is crucial for aminoacylation activity.</text>
</comment>
<dbReference type="GO" id="GO:0005524">
    <property type="term" value="F:ATP binding"/>
    <property type="evidence" value="ECO:0007669"/>
    <property type="project" value="UniProtKB-UniRule"/>
</dbReference>
<dbReference type="SUPFAM" id="SSF46589">
    <property type="entry name" value="tRNA-binding arm"/>
    <property type="match status" value="1"/>
</dbReference>
<dbReference type="InterPro" id="IPR019499">
    <property type="entry name" value="Val-tRNA_synth_tRNA-bd"/>
</dbReference>
<dbReference type="Gene3D" id="1.10.287.380">
    <property type="entry name" value="Valyl-tRNA synthetase, C-terminal domain"/>
    <property type="match status" value="1"/>
</dbReference>
<keyword evidence="6 11" id="KW-0067">ATP-binding</keyword>
<comment type="catalytic activity">
    <reaction evidence="10 11">
        <text>tRNA(Val) + L-valine + ATP = L-valyl-tRNA(Val) + AMP + diphosphate</text>
        <dbReference type="Rhea" id="RHEA:10704"/>
        <dbReference type="Rhea" id="RHEA-COMP:9672"/>
        <dbReference type="Rhea" id="RHEA-COMP:9708"/>
        <dbReference type="ChEBI" id="CHEBI:30616"/>
        <dbReference type="ChEBI" id="CHEBI:33019"/>
        <dbReference type="ChEBI" id="CHEBI:57762"/>
        <dbReference type="ChEBI" id="CHEBI:78442"/>
        <dbReference type="ChEBI" id="CHEBI:78537"/>
        <dbReference type="ChEBI" id="CHEBI:456215"/>
        <dbReference type="EC" id="6.1.1.9"/>
    </reaction>
</comment>
<dbReference type="SUPFAM" id="SSF50677">
    <property type="entry name" value="ValRS/IleRS/LeuRS editing domain"/>
    <property type="match status" value="1"/>
</dbReference>
<dbReference type="SUPFAM" id="SSF47323">
    <property type="entry name" value="Anticodon-binding domain of a subclass of class I aminoacyl-tRNA synthetases"/>
    <property type="match status" value="1"/>
</dbReference>
<evidence type="ECO:0000256" key="3">
    <source>
        <dbReference type="ARBA" id="ARBA00022490"/>
    </source>
</evidence>
<dbReference type="PANTHER" id="PTHR11946:SF93">
    <property type="entry name" value="VALINE--TRNA LIGASE, CHLOROPLASTIC_MITOCHONDRIAL 2"/>
    <property type="match status" value="1"/>
</dbReference>
<evidence type="ECO:0000259" key="13">
    <source>
        <dbReference type="Pfam" id="PF08264"/>
    </source>
</evidence>
<dbReference type="HAMAP" id="MF_02004">
    <property type="entry name" value="Val_tRNA_synth_type1"/>
    <property type="match status" value="1"/>
</dbReference>
<keyword evidence="3 11" id="KW-0963">Cytoplasm</keyword>
<evidence type="ECO:0000313" key="15">
    <source>
        <dbReference type="EMBL" id="VEU68823.1"/>
    </source>
</evidence>
<protein>
    <recommendedName>
        <fullName evidence="11">Valine--tRNA ligase</fullName>
        <ecNumber evidence="11">6.1.1.9</ecNumber>
    </recommendedName>
    <alternativeName>
        <fullName evidence="11">Valyl-tRNA synthetase</fullName>
        <shortName evidence="11">ValRS</shortName>
    </alternativeName>
</protein>
<dbReference type="NCBIfam" id="TIGR00422">
    <property type="entry name" value="valS"/>
    <property type="match status" value="1"/>
</dbReference>
<evidence type="ECO:0000256" key="11">
    <source>
        <dbReference type="HAMAP-Rule" id="MF_02004"/>
    </source>
</evidence>
<dbReference type="Pfam" id="PF08264">
    <property type="entry name" value="Anticodon_1"/>
    <property type="match status" value="1"/>
</dbReference>
<dbReference type="InterPro" id="IPR009080">
    <property type="entry name" value="tRNAsynth_Ia_anticodon-bd"/>
</dbReference>
<dbReference type="AlphaFoldDB" id="A0A449AQL2"/>
<dbReference type="SUPFAM" id="SSF52374">
    <property type="entry name" value="Nucleotidylyl transferase"/>
    <property type="match status" value="1"/>
</dbReference>
<dbReference type="Pfam" id="PF00133">
    <property type="entry name" value="tRNA-synt_1"/>
    <property type="match status" value="1"/>
</dbReference>
<dbReference type="NCBIfam" id="NF004349">
    <property type="entry name" value="PRK05729.1"/>
    <property type="match status" value="1"/>
</dbReference>
<feature type="binding site" evidence="11">
    <location>
        <position position="515"/>
    </location>
    <ligand>
        <name>ATP</name>
        <dbReference type="ChEBI" id="CHEBI:30616"/>
    </ligand>
</feature>
<dbReference type="Gene3D" id="1.10.730.10">
    <property type="entry name" value="Isoleucyl-tRNA Synthetase, Domain 1"/>
    <property type="match status" value="1"/>
</dbReference>
<comment type="similarity">
    <text evidence="11">Belongs to the class-I aminoacyl-tRNA synthetase family. ValS type 1 subfamily.</text>
</comment>
<evidence type="ECO:0000256" key="4">
    <source>
        <dbReference type="ARBA" id="ARBA00022598"/>
    </source>
</evidence>
<dbReference type="RefSeq" id="WP_004794246.1">
    <property type="nucleotide sequence ID" value="NZ_LR215010.1"/>
</dbReference>
<evidence type="ECO:0000256" key="9">
    <source>
        <dbReference type="ARBA" id="ARBA00023146"/>
    </source>
</evidence>
<evidence type="ECO:0000256" key="7">
    <source>
        <dbReference type="ARBA" id="ARBA00022917"/>
    </source>
</evidence>
<keyword evidence="9 11" id="KW-0030">Aminoacyl-tRNA synthetase</keyword>
<accession>A0A449AQL2</accession>
<comment type="subcellular location">
    <subcellularLocation>
        <location evidence="1 11">Cytoplasm</location>
    </subcellularLocation>
</comment>
<dbReference type="InterPro" id="IPR002300">
    <property type="entry name" value="aa-tRNA-synth_Ia"/>
</dbReference>
<feature type="domain" description="Valyl-tRNA synthetase tRNA-binding arm" evidence="14">
    <location>
        <begin position="768"/>
        <end position="826"/>
    </location>
</feature>
<dbReference type="GO" id="GO:0002161">
    <property type="term" value="F:aminoacyl-tRNA deacylase activity"/>
    <property type="evidence" value="ECO:0007669"/>
    <property type="project" value="InterPro"/>
</dbReference>
<dbReference type="InterPro" id="IPR002303">
    <property type="entry name" value="Valyl-tRNA_ligase"/>
</dbReference>
<dbReference type="Proteomes" id="UP000290495">
    <property type="component" value="Chromosome"/>
</dbReference>
<dbReference type="InterPro" id="IPR037118">
    <property type="entry name" value="Val-tRNA_synth_C_sf"/>
</dbReference>
<evidence type="ECO:0000256" key="2">
    <source>
        <dbReference type="ARBA" id="ARBA00011245"/>
    </source>
</evidence>
<evidence type="ECO:0000259" key="12">
    <source>
        <dbReference type="Pfam" id="PF00133"/>
    </source>
</evidence>
<name>A0A449AQL2_9BACT</name>
<evidence type="ECO:0000256" key="6">
    <source>
        <dbReference type="ARBA" id="ARBA00022840"/>
    </source>
</evidence>
<dbReference type="InterPro" id="IPR001412">
    <property type="entry name" value="aa-tRNA-synth_I_CS"/>
</dbReference>
<proteinExistence type="inferred from homology"/>
<evidence type="ECO:0000256" key="1">
    <source>
        <dbReference type="ARBA" id="ARBA00004496"/>
    </source>
</evidence>
<dbReference type="PROSITE" id="PS00178">
    <property type="entry name" value="AA_TRNA_LIGASE_I"/>
    <property type="match status" value="1"/>
</dbReference>
<keyword evidence="5 11" id="KW-0547">Nucleotide-binding</keyword>
<dbReference type="Pfam" id="PF10458">
    <property type="entry name" value="Val_tRNA-synt_C"/>
    <property type="match status" value="1"/>
</dbReference>
<dbReference type="PANTHER" id="PTHR11946">
    <property type="entry name" value="VALYL-TRNA SYNTHETASES"/>
    <property type="match status" value="1"/>
</dbReference>
<comment type="function">
    <text evidence="11">Catalyzes the attachment of valine to tRNA(Val). As ValRS can inadvertently accommodate and process structurally similar amino acids such as threonine, to avoid such errors, it has a 'posttransfer' editing activity that hydrolyzes mischarged Thr-tRNA(Val) in a tRNA-dependent manner.</text>
</comment>
<evidence type="ECO:0000256" key="8">
    <source>
        <dbReference type="ARBA" id="ARBA00023054"/>
    </source>
</evidence>
<comment type="domain">
    <text evidence="11">ValRS has two distinct active sites: one for aminoacylation and one for editing. The misactivated threonine is translocated from the active site to the editing site.</text>
</comment>
<evidence type="ECO:0000256" key="10">
    <source>
        <dbReference type="ARBA" id="ARBA00047552"/>
    </source>
</evidence>
<feature type="domain" description="Aminoacyl-tRNA synthetase class Ia" evidence="12">
    <location>
        <begin position="15"/>
        <end position="422"/>
    </location>
</feature>
<evidence type="ECO:0000259" key="14">
    <source>
        <dbReference type="Pfam" id="PF10458"/>
    </source>
</evidence>
<evidence type="ECO:0000256" key="5">
    <source>
        <dbReference type="ARBA" id="ARBA00022741"/>
    </source>
</evidence>